<keyword evidence="1" id="KW-1133">Transmembrane helix</keyword>
<reference evidence="2" key="1">
    <citation type="submission" date="2021-02" db="EMBL/GenBank/DDBJ databases">
        <authorList>
            <person name="Nowell W R."/>
        </authorList>
    </citation>
    <scope>NUCLEOTIDE SEQUENCE</scope>
</reference>
<keyword evidence="1" id="KW-0812">Transmembrane</keyword>
<comment type="caution">
    <text evidence="2">The sequence shown here is derived from an EMBL/GenBank/DDBJ whole genome shotgun (WGS) entry which is preliminary data.</text>
</comment>
<evidence type="ECO:0008006" key="4">
    <source>
        <dbReference type="Google" id="ProtNLM"/>
    </source>
</evidence>
<evidence type="ECO:0000256" key="1">
    <source>
        <dbReference type="SAM" id="Phobius"/>
    </source>
</evidence>
<feature type="transmembrane region" description="Helical" evidence="1">
    <location>
        <begin position="81"/>
        <end position="105"/>
    </location>
</feature>
<dbReference type="Proteomes" id="UP000663828">
    <property type="component" value="Unassembled WGS sequence"/>
</dbReference>
<dbReference type="AlphaFoldDB" id="A0A815N558"/>
<feature type="transmembrane region" description="Helical" evidence="1">
    <location>
        <begin position="156"/>
        <end position="176"/>
    </location>
</feature>
<evidence type="ECO:0000313" key="2">
    <source>
        <dbReference type="EMBL" id="CAF1432616.1"/>
    </source>
</evidence>
<dbReference type="EMBL" id="CAJNOR010003632">
    <property type="protein sequence ID" value="CAF1432616.1"/>
    <property type="molecule type" value="Genomic_DNA"/>
</dbReference>
<accession>A0A815N558</accession>
<organism evidence="2 3">
    <name type="scientific">Adineta ricciae</name>
    <name type="common">Rotifer</name>
    <dbReference type="NCBI Taxonomy" id="249248"/>
    <lineage>
        <taxon>Eukaryota</taxon>
        <taxon>Metazoa</taxon>
        <taxon>Spiralia</taxon>
        <taxon>Gnathifera</taxon>
        <taxon>Rotifera</taxon>
        <taxon>Eurotatoria</taxon>
        <taxon>Bdelloidea</taxon>
        <taxon>Adinetida</taxon>
        <taxon>Adinetidae</taxon>
        <taxon>Adineta</taxon>
    </lineage>
</organism>
<evidence type="ECO:0000313" key="3">
    <source>
        <dbReference type="Proteomes" id="UP000663828"/>
    </source>
</evidence>
<proteinExistence type="predicted"/>
<keyword evidence="3" id="KW-1185">Reference proteome</keyword>
<name>A0A815N558_ADIRI</name>
<feature type="transmembrane region" description="Helical" evidence="1">
    <location>
        <begin position="121"/>
        <end position="144"/>
    </location>
</feature>
<sequence>MANSFKLIIVVGGTFVASAFILFLLSNGLATWSQTTIESRKITFGLWRICEFTGDDNEIPCSDILCPSENLNSSTCAKIRAAGAFIAITCAFSGICGLLCIVYCAMSGDKKLQKLILTQKILAVASLVTGMIGVSLGIAGTMGISNVPNLEIGDSAIIAIAAFVGNLIGAVTLVLAKPYF</sequence>
<dbReference type="Gene3D" id="1.20.140.150">
    <property type="match status" value="1"/>
</dbReference>
<keyword evidence="1" id="KW-0472">Membrane</keyword>
<gene>
    <name evidence="2" type="ORF">XAT740_LOCUS35866</name>
</gene>
<feature type="transmembrane region" description="Helical" evidence="1">
    <location>
        <begin position="7"/>
        <end position="25"/>
    </location>
</feature>
<protein>
    <recommendedName>
        <fullName evidence="4">Claudin</fullName>
    </recommendedName>
</protein>